<evidence type="ECO:0000256" key="2">
    <source>
        <dbReference type="SAM" id="MobiDB-lite"/>
    </source>
</evidence>
<evidence type="ECO:0000313" key="3">
    <source>
        <dbReference type="EMBL" id="KAL0631997.1"/>
    </source>
</evidence>
<organism evidence="3 4">
    <name type="scientific">Discina gigas</name>
    <dbReference type="NCBI Taxonomy" id="1032678"/>
    <lineage>
        <taxon>Eukaryota</taxon>
        <taxon>Fungi</taxon>
        <taxon>Dikarya</taxon>
        <taxon>Ascomycota</taxon>
        <taxon>Pezizomycotina</taxon>
        <taxon>Pezizomycetes</taxon>
        <taxon>Pezizales</taxon>
        <taxon>Discinaceae</taxon>
        <taxon>Discina</taxon>
    </lineage>
</organism>
<dbReference type="EMBL" id="JBBBZM010000194">
    <property type="protein sequence ID" value="KAL0631997.1"/>
    <property type="molecule type" value="Genomic_DNA"/>
</dbReference>
<dbReference type="Proteomes" id="UP001447188">
    <property type="component" value="Unassembled WGS sequence"/>
</dbReference>
<sequence>MNPSETQSHLLGVLAAHQIPLGNDDVAWAFGNPKTSVPVVDWAERYLGKDTLVSLEEAEIYDRLKKTGTLLKLQRQHPDLPLVRPWPEETLHVETEELKTSTEMLKQQTMQLKKQQANLKVMRERENSEKEKKKKLEERRRRKWVAEKDDIQATIDDLLGILREEVADFKHGTKTSAIDLDSVVKMLESDDRVLGRLGRLADGVIVSGGEGTTENEVFERVTVLVKKLAMLSAAALKAKLDRMFLEMVSQKVDTSGDPDPDADAIAELEQDLESLYSDIPSVAEMAAEQEYLRPVRREVENGRRKASEGLRVGGAYICDVLLHLQKRNISAAEKLKRELSKASAISQIIATIEQESKSPLDRPEGLPLVDDDQRRDTAKPTTPIKHPQLFKNMPIFTPPNRRRSGSVDMARGEAKNGDDEFPELRMLTLLGVPVPLIPSPNAGVLFASPAKGGPVVSAQEWPDAKYKYLDTQVRRQSEKLRAQEQDMSSETQIRETIDEFWNTARIAGEALTGVNTFPPLARERKHLAFVSEELVIGIEEIERKVNSVASRMGGLSRGLGELGRMGGDLQGQGREKRAFVDRWGRH</sequence>
<keyword evidence="1" id="KW-0175">Coiled coil</keyword>
<accession>A0ABR3G7S5</accession>
<keyword evidence="4" id="KW-1185">Reference proteome</keyword>
<feature type="coiled-coil region" evidence="1">
    <location>
        <begin position="105"/>
        <end position="139"/>
    </location>
</feature>
<evidence type="ECO:0000256" key="1">
    <source>
        <dbReference type="SAM" id="Coils"/>
    </source>
</evidence>
<feature type="region of interest" description="Disordered" evidence="2">
    <location>
        <begin position="356"/>
        <end position="416"/>
    </location>
</feature>
<name>A0ABR3G7S5_9PEZI</name>
<protein>
    <submittedName>
        <fullName evidence="3">Uncharacterized protein</fullName>
    </submittedName>
</protein>
<comment type="caution">
    <text evidence="3">The sequence shown here is derived from an EMBL/GenBank/DDBJ whole genome shotgun (WGS) entry which is preliminary data.</text>
</comment>
<gene>
    <name evidence="3" type="ORF">Q9L58_009123</name>
</gene>
<reference evidence="3 4" key="1">
    <citation type="submission" date="2024-02" db="EMBL/GenBank/DDBJ databases">
        <title>Discinaceae phylogenomics.</title>
        <authorList>
            <person name="Dirks A.C."/>
            <person name="James T.Y."/>
        </authorList>
    </citation>
    <scope>NUCLEOTIDE SEQUENCE [LARGE SCALE GENOMIC DNA]</scope>
    <source>
        <strain evidence="3 4">ACD0624</strain>
    </source>
</reference>
<evidence type="ECO:0000313" key="4">
    <source>
        <dbReference type="Proteomes" id="UP001447188"/>
    </source>
</evidence>
<proteinExistence type="predicted"/>